<evidence type="ECO:0000313" key="2">
    <source>
        <dbReference type="EMBL" id="NBI31020.1"/>
    </source>
</evidence>
<evidence type="ECO:0000313" key="3">
    <source>
        <dbReference type="Proteomes" id="UP000448943"/>
    </source>
</evidence>
<dbReference type="AlphaFoldDB" id="A0A6N9Q8E9"/>
<feature type="transmembrane region" description="Helical" evidence="1">
    <location>
        <begin position="37"/>
        <end position="66"/>
    </location>
</feature>
<reference evidence="2 3" key="1">
    <citation type="submission" date="2019-01" db="EMBL/GenBank/DDBJ databases">
        <title>Chengkuizengella sp. nov., isolated from deep-sea sediment of East Pacific Ocean.</title>
        <authorList>
            <person name="Yang J."/>
            <person name="Lai Q."/>
            <person name="Shao Z."/>
        </authorList>
    </citation>
    <scope>NUCLEOTIDE SEQUENCE [LARGE SCALE GENOMIC DNA]</scope>
    <source>
        <strain evidence="2 3">YPA3-1-1</strain>
    </source>
</reference>
<keyword evidence="1" id="KW-0472">Membrane</keyword>
<comment type="caution">
    <text evidence="2">The sequence shown here is derived from an EMBL/GenBank/DDBJ whole genome shotgun (WGS) entry which is preliminary data.</text>
</comment>
<dbReference type="RefSeq" id="WP_160647840.1">
    <property type="nucleotide sequence ID" value="NZ_SIJB01000052.1"/>
</dbReference>
<keyword evidence="1" id="KW-0812">Transmembrane</keyword>
<dbReference type="EMBL" id="SIJB01000052">
    <property type="protein sequence ID" value="NBI31020.1"/>
    <property type="molecule type" value="Genomic_DNA"/>
</dbReference>
<evidence type="ECO:0000256" key="1">
    <source>
        <dbReference type="SAM" id="Phobius"/>
    </source>
</evidence>
<feature type="transmembrane region" description="Helical" evidence="1">
    <location>
        <begin position="6"/>
        <end position="25"/>
    </location>
</feature>
<protein>
    <submittedName>
        <fullName evidence="2">Uncharacterized protein</fullName>
    </submittedName>
</protein>
<keyword evidence="3" id="KW-1185">Reference proteome</keyword>
<proteinExistence type="predicted"/>
<feature type="transmembrane region" description="Helical" evidence="1">
    <location>
        <begin position="72"/>
        <end position="91"/>
    </location>
</feature>
<organism evidence="2 3">
    <name type="scientific">Chengkuizengella marina</name>
    <dbReference type="NCBI Taxonomy" id="2507566"/>
    <lineage>
        <taxon>Bacteria</taxon>
        <taxon>Bacillati</taxon>
        <taxon>Bacillota</taxon>
        <taxon>Bacilli</taxon>
        <taxon>Bacillales</taxon>
        <taxon>Paenibacillaceae</taxon>
        <taxon>Chengkuizengella</taxon>
    </lineage>
</organism>
<accession>A0A6N9Q8E9</accession>
<dbReference type="Proteomes" id="UP000448943">
    <property type="component" value="Unassembled WGS sequence"/>
</dbReference>
<name>A0A6N9Q8E9_9BACL</name>
<dbReference type="OrthoDB" id="2586087at2"/>
<gene>
    <name evidence="2" type="ORF">ERL59_18895</name>
</gene>
<sequence length="207" mass="23568">MNILLKIPWVLLTIFSTASLVWFLLGSTANFQRSLDLVGTVTLIIVWIPNFIITVVSIVLLIKGWIPSSLVTYAGFIICMIILVISSVSLFQGVNTKGWLTEVIRSDQLKITSDEKYEYRIDLINVFQKNSSARLYVRNMSTGEEANIPVDIHVDKIRGLRTIDIDWVIMELSDVPNRYILYTTKELGIPEEKFEIDVVTGTSRRLK</sequence>
<keyword evidence="1" id="KW-1133">Transmembrane helix</keyword>